<gene>
    <name evidence="7 8" type="primary">ybeY</name>
    <name evidence="8" type="ORF">NQ491_06850</name>
</gene>
<feature type="binding site" evidence="7">
    <location>
        <position position="113"/>
    </location>
    <ligand>
        <name>Zn(2+)</name>
        <dbReference type="ChEBI" id="CHEBI:29105"/>
        <note>catalytic</note>
    </ligand>
</feature>
<reference evidence="8" key="1">
    <citation type="journal article" date="2022" name="Cell">
        <title>Design, construction, and in vivo augmentation of a complex gut microbiome.</title>
        <authorList>
            <person name="Cheng A.G."/>
            <person name="Ho P.Y."/>
            <person name="Aranda-Diaz A."/>
            <person name="Jain S."/>
            <person name="Yu F.B."/>
            <person name="Meng X."/>
            <person name="Wang M."/>
            <person name="Iakiviak M."/>
            <person name="Nagashima K."/>
            <person name="Zhao A."/>
            <person name="Murugkar P."/>
            <person name="Patil A."/>
            <person name="Atabakhsh K."/>
            <person name="Weakley A."/>
            <person name="Yan J."/>
            <person name="Brumbaugh A.R."/>
            <person name="Higginbottom S."/>
            <person name="Dimas A."/>
            <person name="Shiver A.L."/>
            <person name="Deutschbauer A."/>
            <person name="Neff N."/>
            <person name="Sonnenburg J.L."/>
            <person name="Huang K.C."/>
            <person name="Fischbach M.A."/>
        </authorList>
    </citation>
    <scope>NUCLEOTIDE SEQUENCE</scope>
    <source>
        <strain evidence="8">AP11</strain>
    </source>
</reference>
<dbReference type="PANTHER" id="PTHR46986:SF1">
    <property type="entry name" value="ENDORIBONUCLEASE YBEY, CHLOROPLASTIC"/>
    <property type="match status" value="1"/>
</dbReference>
<keyword evidence="6 7" id="KW-0862">Zinc</keyword>
<comment type="similarity">
    <text evidence="1 7">Belongs to the endoribonuclease YbeY family.</text>
</comment>
<dbReference type="EMBL" id="CP102294">
    <property type="protein sequence ID" value="UWN56384.1"/>
    <property type="molecule type" value="Genomic_DNA"/>
</dbReference>
<keyword evidence="7" id="KW-0690">Ribosome biogenesis</keyword>
<feature type="binding site" evidence="7">
    <location>
        <position position="109"/>
    </location>
    <ligand>
        <name>Zn(2+)</name>
        <dbReference type="ChEBI" id="CHEBI:29105"/>
        <note>catalytic</note>
    </ligand>
</feature>
<keyword evidence="3 7" id="KW-0479">Metal-binding</keyword>
<dbReference type="SUPFAM" id="SSF55486">
    <property type="entry name" value="Metalloproteases ('zincins'), catalytic domain"/>
    <property type="match status" value="1"/>
</dbReference>
<dbReference type="EC" id="3.1.-.-" evidence="7"/>
<keyword evidence="2 7" id="KW-0540">Nuclease</keyword>
<protein>
    <recommendedName>
        <fullName evidence="7">Endoribonuclease YbeY</fullName>
        <ecNumber evidence="7">3.1.-.-</ecNumber>
    </recommendedName>
</protein>
<keyword evidence="4 7" id="KW-0255">Endonuclease</keyword>
<evidence type="ECO:0000256" key="6">
    <source>
        <dbReference type="ARBA" id="ARBA00022833"/>
    </source>
</evidence>
<sequence length="144" mass="16783">MSVNYCNQSCEFAFRGKRKTSAWIRRTAAAEGWETGAVSVVFCSDEALLEINRRYLKHDYYTDIITFDYSDPDKRTIAGDLMISVDTVRDNARELGVPFENELQRVIIHGILHLCGYGDKQPGEQQRMRKLEDRYLKLFYEQTN</sequence>
<evidence type="ECO:0000256" key="2">
    <source>
        <dbReference type="ARBA" id="ARBA00022722"/>
    </source>
</evidence>
<dbReference type="RefSeq" id="WP_019246186.1">
    <property type="nucleotide sequence ID" value="NZ_CAPH01000013.1"/>
</dbReference>
<feature type="binding site" evidence="7">
    <location>
        <position position="119"/>
    </location>
    <ligand>
        <name>Zn(2+)</name>
        <dbReference type="ChEBI" id="CHEBI:29105"/>
        <note>catalytic</note>
    </ligand>
</feature>
<dbReference type="PANTHER" id="PTHR46986">
    <property type="entry name" value="ENDORIBONUCLEASE YBEY, CHLOROPLASTIC"/>
    <property type="match status" value="1"/>
</dbReference>
<name>A0ABY5UY71_9BACT</name>
<comment type="subcellular location">
    <subcellularLocation>
        <location evidence="7">Cytoplasm</location>
    </subcellularLocation>
</comment>
<comment type="function">
    <text evidence="7">Single strand-specific metallo-endoribonuclease involved in late-stage 70S ribosome quality control and in maturation of the 3' terminus of the 16S rRNA.</text>
</comment>
<dbReference type="Pfam" id="PF02130">
    <property type="entry name" value="YbeY"/>
    <property type="match status" value="1"/>
</dbReference>
<keyword evidence="7" id="KW-0698">rRNA processing</keyword>
<evidence type="ECO:0000256" key="5">
    <source>
        <dbReference type="ARBA" id="ARBA00022801"/>
    </source>
</evidence>
<evidence type="ECO:0000313" key="8">
    <source>
        <dbReference type="EMBL" id="UWN56384.1"/>
    </source>
</evidence>
<evidence type="ECO:0000256" key="4">
    <source>
        <dbReference type="ARBA" id="ARBA00022759"/>
    </source>
</evidence>
<dbReference type="GeneID" id="82891438"/>
<dbReference type="InterPro" id="IPR002036">
    <property type="entry name" value="YbeY"/>
</dbReference>
<keyword evidence="9" id="KW-1185">Reference proteome</keyword>
<dbReference type="Gene3D" id="3.40.390.30">
    <property type="entry name" value="Metalloproteases ('zincins'), catalytic domain"/>
    <property type="match status" value="1"/>
</dbReference>
<dbReference type="Proteomes" id="UP001059295">
    <property type="component" value="Chromosome"/>
</dbReference>
<evidence type="ECO:0000256" key="7">
    <source>
        <dbReference type="HAMAP-Rule" id="MF_00009"/>
    </source>
</evidence>
<evidence type="ECO:0000256" key="1">
    <source>
        <dbReference type="ARBA" id="ARBA00010875"/>
    </source>
</evidence>
<keyword evidence="7" id="KW-0963">Cytoplasm</keyword>
<organism evidence="8 9">
    <name type="scientific">Alistipes ihumii AP11</name>
    <dbReference type="NCBI Taxonomy" id="1211813"/>
    <lineage>
        <taxon>Bacteria</taxon>
        <taxon>Pseudomonadati</taxon>
        <taxon>Bacteroidota</taxon>
        <taxon>Bacteroidia</taxon>
        <taxon>Bacteroidales</taxon>
        <taxon>Rikenellaceae</taxon>
        <taxon>Alistipes</taxon>
    </lineage>
</organism>
<proteinExistence type="inferred from homology"/>
<accession>A0ABY5UY71</accession>
<evidence type="ECO:0000313" key="9">
    <source>
        <dbReference type="Proteomes" id="UP001059295"/>
    </source>
</evidence>
<evidence type="ECO:0000256" key="3">
    <source>
        <dbReference type="ARBA" id="ARBA00022723"/>
    </source>
</evidence>
<dbReference type="HAMAP" id="MF_00009">
    <property type="entry name" value="Endoribonucl_YbeY"/>
    <property type="match status" value="1"/>
</dbReference>
<keyword evidence="5 7" id="KW-0378">Hydrolase</keyword>
<dbReference type="NCBIfam" id="TIGR00043">
    <property type="entry name" value="rRNA maturation RNase YbeY"/>
    <property type="match status" value="1"/>
</dbReference>
<dbReference type="InterPro" id="IPR023091">
    <property type="entry name" value="MetalPrtase_cat_dom_sf_prd"/>
</dbReference>
<comment type="cofactor">
    <cofactor evidence="7">
        <name>Zn(2+)</name>
        <dbReference type="ChEBI" id="CHEBI:29105"/>
    </cofactor>
    <text evidence="7">Binds 1 zinc ion.</text>
</comment>